<organism evidence="1 2">
    <name type="scientific">Dyadobacter pollutisoli</name>
    <dbReference type="NCBI Taxonomy" id="2910158"/>
    <lineage>
        <taxon>Bacteria</taxon>
        <taxon>Pseudomonadati</taxon>
        <taxon>Bacteroidota</taxon>
        <taxon>Cytophagia</taxon>
        <taxon>Cytophagales</taxon>
        <taxon>Spirosomataceae</taxon>
        <taxon>Dyadobacter</taxon>
    </lineage>
</organism>
<evidence type="ECO:0000313" key="2">
    <source>
        <dbReference type="Proteomes" id="UP001164653"/>
    </source>
</evidence>
<accession>A0A9E8NEZ9</accession>
<dbReference type="KEGG" id="dpf:ON006_08915"/>
<dbReference type="PANTHER" id="PTHR30383:SF5">
    <property type="entry name" value="SGNH HYDROLASE-TYPE ESTERASE DOMAIN-CONTAINING PROTEIN"/>
    <property type="match status" value="1"/>
</dbReference>
<name>A0A9E8NEZ9_9BACT</name>
<sequence length="633" mass="71884">MRPRRLLIFKILSVLSPLLVLALLEAGLRLFGYGHNLDLFIKDPARKGYLVMNQHASEKYFARQQNATIGNFEPFPEKKAPGTFRIFVLGESTTIGYPYMNNGSFHRWLQYRLLHTFPEKDFEVINLSLTAVNSHTVLDFAKNVVNYEPDAVMVYTGHNEYYGALGAASAGFLGRSPFMVRMLIWLREFRLVQLFSALTSSISDLFSGEKIDLRENLMKRMAADQQVPLGSDIYRVGIEQFTSNMDALCRLMGERKVPLLVSNLVSNEKDLKPLVSLPGGPDISADLHFRTGNELYADRKFVEAKQEYIRAKELDVLRFRAPEEMNKVLAKVAARYNGVTLVDTKGLFEKHSTQGILGKETLLEHVHPNLFGYALLSESFYQAMEKADLVPARRRMSLEELRKRMPITGVDSLKGAYEIMILKEGWPFNVPMPADEKREKTIEEQLAGAMVVKQITWKEAMARLQNHYAALHDTASVLRVVEALSLDNPLDITFYDQAGKLSLALHEDEKAVVYWSKAFRKEQSFERARQLFITFLKLDRPEKALPYIQYAAANNTSRFNLSELQNFVEQQLALKGMFEKDTANIMLSNRLAAGYLQFANAAAAGKYVSRSLKLDPDNATALKMQEQIKSSSR</sequence>
<evidence type="ECO:0000313" key="1">
    <source>
        <dbReference type="EMBL" id="WAC14068.1"/>
    </source>
</evidence>
<keyword evidence="2" id="KW-1185">Reference proteome</keyword>
<dbReference type="RefSeq" id="WP_244818824.1">
    <property type="nucleotide sequence ID" value="NZ_CP112998.1"/>
</dbReference>
<dbReference type="InterPro" id="IPR051532">
    <property type="entry name" value="Ester_Hydrolysis_Enzymes"/>
</dbReference>
<dbReference type="Gene3D" id="1.25.40.10">
    <property type="entry name" value="Tetratricopeptide repeat domain"/>
    <property type="match status" value="1"/>
</dbReference>
<reference evidence="1" key="1">
    <citation type="submission" date="2022-11" db="EMBL/GenBank/DDBJ databases">
        <title>Dyadobacter pollutisoli sp. nov., isolated from plastic dumped soil.</title>
        <authorList>
            <person name="Kim J.M."/>
            <person name="Kim K.R."/>
            <person name="Lee J.K."/>
            <person name="Hao L."/>
            <person name="Jeon C.O."/>
        </authorList>
    </citation>
    <scope>NUCLEOTIDE SEQUENCE</scope>
    <source>
        <strain evidence="1">U1</strain>
    </source>
</reference>
<dbReference type="EMBL" id="CP112998">
    <property type="protein sequence ID" value="WAC14068.1"/>
    <property type="molecule type" value="Genomic_DNA"/>
</dbReference>
<dbReference type="GO" id="GO:0004622">
    <property type="term" value="F:phosphatidylcholine lysophospholipase activity"/>
    <property type="evidence" value="ECO:0007669"/>
    <property type="project" value="TreeGrafter"/>
</dbReference>
<dbReference type="Proteomes" id="UP001164653">
    <property type="component" value="Chromosome"/>
</dbReference>
<dbReference type="SUPFAM" id="SSF52266">
    <property type="entry name" value="SGNH hydrolase"/>
    <property type="match status" value="1"/>
</dbReference>
<dbReference type="PANTHER" id="PTHR30383">
    <property type="entry name" value="THIOESTERASE 1/PROTEASE 1/LYSOPHOSPHOLIPASE L1"/>
    <property type="match status" value="1"/>
</dbReference>
<dbReference type="SUPFAM" id="SSF48452">
    <property type="entry name" value="TPR-like"/>
    <property type="match status" value="1"/>
</dbReference>
<protein>
    <recommendedName>
        <fullName evidence="3">SGNH hydrolase-type esterase domain-containing protein</fullName>
    </recommendedName>
</protein>
<dbReference type="Gene3D" id="3.40.50.1110">
    <property type="entry name" value="SGNH hydrolase"/>
    <property type="match status" value="1"/>
</dbReference>
<proteinExistence type="predicted"/>
<dbReference type="InterPro" id="IPR011990">
    <property type="entry name" value="TPR-like_helical_dom_sf"/>
</dbReference>
<dbReference type="AlphaFoldDB" id="A0A9E8NEZ9"/>
<evidence type="ECO:0008006" key="3">
    <source>
        <dbReference type="Google" id="ProtNLM"/>
    </source>
</evidence>
<gene>
    <name evidence="1" type="ORF">ON006_08915</name>
</gene>
<dbReference type="InterPro" id="IPR036514">
    <property type="entry name" value="SGNH_hydro_sf"/>
</dbReference>